<organism evidence="1 2">
    <name type="scientific">Rattus norvegicus</name>
    <name type="common">Rat</name>
    <dbReference type="NCBI Taxonomy" id="10116"/>
    <lineage>
        <taxon>Eukaryota</taxon>
        <taxon>Metazoa</taxon>
        <taxon>Chordata</taxon>
        <taxon>Craniata</taxon>
        <taxon>Vertebrata</taxon>
        <taxon>Euteleostomi</taxon>
        <taxon>Mammalia</taxon>
        <taxon>Eutheria</taxon>
        <taxon>Euarchontoglires</taxon>
        <taxon>Glires</taxon>
        <taxon>Rodentia</taxon>
        <taxon>Myomorpha</taxon>
        <taxon>Muroidea</taxon>
        <taxon>Muridae</taxon>
        <taxon>Murinae</taxon>
        <taxon>Rattus</taxon>
    </lineage>
</organism>
<evidence type="ECO:0000313" key="2">
    <source>
        <dbReference type="Proteomes" id="UP000234681"/>
    </source>
</evidence>
<name>A6J8X0_RAT</name>
<dbReference type="Proteomes" id="UP000234681">
    <property type="component" value="Chromosome 1"/>
</dbReference>
<evidence type="ECO:0000313" key="1">
    <source>
        <dbReference type="EMBL" id="EDM08114.1"/>
    </source>
</evidence>
<protein>
    <submittedName>
        <fullName evidence="1">RCG53921</fullName>
    </submittedName>
</protein>
<accession>A6J8X0</accession>
<reference evidence="1 2" key="1">
    <citation type="submission" date="2005-09" db="EMBL/GenBank/DDBJ databases">
        <authorList>
            <person name="Mural R.J."/>
            <person name="Li P.W."/>
            <person name="Adams M.D."/>
            <person name="Amanatides P.G."/>
            <person name="Baden-Tillson H."/>
            <person name="Barnstead M."/>
            <person name="Chin S.H."/>
            <person name="Dew I."/>
            <person name="Evans C.A."/>
            <person name="Ferriera S."/>
            <person name="Flanigan M."/>
            <person name="Fosler C."/>
            <person name="Glodek A."/>
            <person name="Gu Z."/>
            <person name="Holt R.A."/>
            <person name="Jennings D."/>
            <person name="Kraft C.L."/>
            <person name="Lu F."/>
            <person name="Nguyen T."/>
            <person name="Nusskern D.R."/>
            <person name="Pfannkoch C.M."/>
            <person name="Sitter C."/>
            <person name="Sutton G.G."/>
            <person name="Venter J.C."/>
            <person name="Wang Z."/>
            <person name="Woodage T."/>
            <person name="Zheng X.H."/>
            <person name="Zhong F."/>
        </authorList>
    </citation>
    <scope>NUCLEOTIDE SEQUENCE [LARGE SCALE GENOMIC DNA]</scope>
    <source>
        <strain>BN</strain>
        <strain evidence="2">Sprague-Dawley</strain>
    </source>
</reference>
<sequence>MWPWSSVRRRWGCWTLPRGSCTTMWAEEPQEPPGSG</sequence>
<feature type="non-terminal residue" evidence="1">
    <location>
        <position position="36"/>
    </location>
</feature>
<dbReference type="AlphaFoldDB" id="A6J8X0"/>
<proteinExistence type="predicted"/>
<gene>
    <name evidence="1" type="ORF">rCG_53921</name>
</gene>
<dbReference type="EMBL" id="CH473979">
    <property type="protein sequence ID" value="EDM08114.1"/>
    <property type="molecule type" value="Genomic_DNA"/>
</dbReference>